<dbReference type="SUPFAM" id="SSF54768">
    <property type="entry name" value="dsRNA-binding domain-like"/>
    <property type="match status" value="2"/>
</dbReference>
<proteinExistence type="predicted"/>
<dbReference type="GO" id="GO:0030422">
    <property type="term" value="P:siRNA processing"/>
    <property type="evidence" value="ECO:0007669"/>
    <property type="project" value="TreeGrafter"/>
</dbReference>
<evidence type="ECO:0000313" key="4">
    <source>
        <dbReference type="EMBL" id="JAG43110.1"/>
    </source>
</evidence>
<reference evidence="4" key="2">
    <citation type="submission" date="2014-07" db="EMBL/GenBank/DDBJ databases">
        <authorList>
            <person name="Hull J."/>
        </authorList>
    </citation>
    <scope>NUCLEOTIDE SEQUENCE</scope>
</reference>
<dbReference type="GO" id="GO:0005737">
    <property type="term" value="C:cytoplasm"/>
    <property type="evidence" value="ECO:0007669"/>
    <property type="project" value="TreeGrafter"/>
</dbReference>
<keyword evidence="1 2" id="KW-0694">RNA-binding</keyword>
<sequence length="321" mass="35758">MDSKTPVTILQELLLKKKINPTYNLILNGGGTHEPIFKYEVAAADQTAIGTGKSKKEAKHNAANELLRIMKATDSAIHSLSDDVTSPYEGVLKENAVGELQDFCCTHRLRFPEYKLTRDEGLPHAKVFSWSCTISSFTTEATARTKKNAKQMAAQEMLLRLKDCLSDIIETEEALQTRSSPSKDVEMNEAVDLAIQKISDHIKTVNASEKLGVNISDVCFSMKDENLPDLPFLDSLKDRESSWFDTRDEDDIKDIFSKIAEEIPCDYKLNTVDSSDVSKVAVVLIVNSSPSWTFIAVGSSLHDAVKNVFTEAVKFMVKMRL</sequence>
<keyword evidence="6" id="KW-0418">Kinase</keyword>
<accession>A0A0A9ZIW5</accession>
<dbReference type="GO" id="GO:0016301">
    <property type="term" value="F:kinase activity"/>
    <property type="evidence" value="ECO:0007669"/>
    <property type="project" value="UniProtKB-KW"/>
</dbReference>
<evidence type="ECO:0000259" key="3">
    <source>
        <dbReference type="PROSITE" id="PS50137"/>
    </source>
</evidence>
<protein>
    <submittedName>
        <fullName evidence="6">Interferon-inducible double stranded RNA-dependent protein kinase activator A A</fullName>
    </submittedName>
</protein>
<dbReference type="EMBL" id="GDHC01017028">
    <property type="protein sequence ID" value="JAQ01601.1"/>
    <property type="molecule type" value="Transcribed_RNA"/>
</dbReference>
<keyword evidence="6" id="KW-0808">Transferase</keyword>
<dbReference type="InterPro" id="IPR051247">
    <property type="entry name" value="RLC_Component"/>
</dbReference>
<reference evidence="4" key="1">
    <citation type="journal article" date="2014" name="PLoS ONE">
        <title>Transcriptome-Based Identification of ABC Transporters in the Western Tarnished Plant Bug Lygus hesperus.</title>
        <authorList>
            <person name="Hull J.J."/>
            <person name="Chaney K."/>
            <person name="Geib S.M."/>
            <person name="Fabrick J.A."/>
            <person name="Brent C.S."/>
            <person name="Walsh D."/>
            <person name="Lavine L.C."/>
        </authorList>
    </citation>
    <scope>NUCLEOTIDE SEQUENCE</scope>
</reference>
<dbReference type="Pfam" id="PF00035">
    <property type="entry name" value="dsrm"/>
    <property type="match status" value="2"/>
</dbReference>
<name>A0A0A9ZIW5_LYGHE</name>
<feature type="domain" description="DRBM" evidence="3">
    <location>
        <begin position="5"/>
        <end position="72"/>
    </location>
</feature>
<dbReference type="Gene3D" id="3.30.160.20">
    <property type="match status" value="2"/>
</dbReference>
<reference evidence="6" key="4">
    <citation type="journal article" date="2016" name="Gigascience">
        <title>De novo construction of an expanded transcriptome assembly for the western tarnished plant bug, Lygus hesperus.</title>
        <authorList>
            <person name="Tassone E.E."/>
            <person name="Geib S.M."/>
            <person name="Hall B."/>
            <person name="Fabrick J.A."/>
            <person name="Brent C.S."/>
            <person name="Hull J.J."/>
        </authorList>
    </citation>
    <scope>NUCLEOTIDE SEQUENCE</scope>
</reference>
<dbReference type="InterPro" id="IPR014720">
    <property type="entry name" value="dsRBD_dom"/>
</dbReference>
<reference evidence="5" key="3">
    <citation type="submission" date="2014-09" db="EMBL/GenBank/DDBJ databases">
        <authorList>
            <person name="Magalhaes I.L.F."/>
            <person name="Oliveira U."/>
            <person name="Santos F.R."/>
            <person name="Vidigal T.H.D.A."/>
            <person name="Brescovit A.D."/>
            <person name="Santos A.J."/>
        </authorList>
    </citation>
    <scope>NUCLEOTIDE SEQUENCE</scope>
</reference>
<dbReference type="GO" id="GO:0035197">
    <property type="term" value="F:siRNA binding"/>
    <property type="evidence" value="ECO:0007669"/>
    <property type="project" value="TreeGrafter"/>
</dbReference>
<dbReference type="GO" id="GO:0016442">
    <property type="term" value="C:RISC complex"/>
    <property type="evidence" value="ECO:0007669"/>
    <property type="project" value="TreeGrafter"/>
</dbReference>
<dbReference type="SMART" id="SM00358">
    <property type="entry name" value="DSRM"/>
    <property type="match status" value="2"/>
</dbReference>
<evidence type="ECO:0000256" key="1">
    <source>
        <dbReference type="ARBA" id="ARBA00022884"/>
    </source>
</evidence>
<dbReference type="CDD" id="cd19862">
    <property type="entry name" value="DSRM_PRKRA-like_rpt1"/>
    <property type="match status" value="1"/>
</dbReference>
<dbReference type="PANTHER" id="PTHR46205:SF3">
    <property type="entry name" value="LOQUACIOUS, ISOFORM B"/>
    <property type="match status" value="1"/>
</dbReference>
<gene>
    <name evidence="6" type="primary">prkra-a_1</name>
    <name evidence="4" type="ORF">CM83_29729</name>
    <name evidence="6" type="ORF">g.33556</name>
</gene>
<organism evidence="4">
    <name type="scientific">Lygus hesperus</name>
    <name type="common">Western plant bug</name>
    <dbReference type="NCBI Taxonomy" id="30085"/>
    <lineage>
        <taxon>Eukaryota</taxon>
        <taxon>Metazoa</taxon>
        <taxon>Ecdysozoa</taxon>
        <taxon>Arthropoda</taxon>
        <taxon>Hexapoda</taxon>
        <taxon>Insecta</taxon>
        <taxon>Pterygota</taxon>
        <taxon>Neoptera</taxon>
        <taxon>Paraneoptera</taxon>
        <taxon>Hemiptera</taxon>
        <taxon>Heteroptera</taxon>
        <taxon>Panheteroptera</taxon>
        <taxon>Cimicomorpha</taxon>
        <taxon>Miridae</taxon>
        <taxon>Mirini</taxon>
        <taxon>Lygus</taxon>
    </lineage>
</organism>
<dbReference type="EMBL" id="GBHO01000494">
    <property type="protein sequence ID" value="JAG43110.1"/>
    <property type="molecule type" value="Transcribed_RNA"/>
</dbReference>
<dbReference type="PANTHER" id="PTHR46205">
    <property type="entry name" value="LOQUACIOUS, ISOFORM B"/>
    <property type="match status" value="1"/>
</dbReference>
<evidence type="ECO:0000313" key="6">
    <source>
        <dbReference type="EMBL" id="JAQ01601.1"/>
    </source>
</evidence>
<dbReference type="GO" id="GO:0070578">
    <property type="term" value="C:RISC-loading complex"/>
    <property type="evidence" value="ECO:0007669"/>
    <property type="project" value="TreeGrafter"/>
</dbReference>
<dbReference type="GO" id="GO:0070920">
    <property type="term" value="P:regulation of regulatory ncRNA processing"/>
    <property type="evidence" value="ECO:0007669"/>
    <property type="project" value="TreeGrafter"/>
</dbReference>
<feature type="domain" description="DRBM" evidence="3">
    <location>
        <begin position="95"/>
        <end position="163"/>
    </location>
</feature>
<dbReference type="EMBL" id="GBRD01015874">
    <property type="protein sequence ID" value="JAG49952.1"/>
    <property type="molecule type" value="Transcribed_RNA"/>
</dbReference>
<dbReference type="PROSITE" id="PS50137">
    <property type="entry name" value="DS_RBD"/>
    <property type="match status" value="2"/>
</dbReference>
<evidence type="ECO:0000313" key="5">
    <source>
        <dbReference type="EMBL" id="JAG49952.1"/>
    </source>
</evidence>
<dbReference type="AlphaFoldDB" id="A0A0A9ZIW5"/>
<dbReference type="GO" id="GO:0005634">
    <property type="term" value="C:nucleus"/>
    <property type="evidence" value="ECO:0007669"/>
    <property type="project" value="TreeGrafter"/>
</dbReference>
<dbReference type="GO" id="GO:0003725">
    <property type="term" value="F:double-stranded RNA binding"/>
    <property type="evidence" value="ECO:0007669"/>
    <property type="project" value="TreeGrafter"/>
</dbReference>
<evidence type="ECO:0000256" key="2">
    <source>
        <dbReference type="PROSITE-ProRule" id="PRU00266"/>
    </source>
</evidence>